<name>A6WEF5_KINRD</name>
<feature type="transmembrane region" description="Helical" evidence="7">
    <location>
        <begin position="37"/>
        <end position="57"/>
    </location>
</feature>
<dbReference type="InterPro" id="IPR000515">
    <property type="entry name" value="MetI-like"/>
</dbReference>
<reference evidence="11" key="1">
    <citation type="journal article" date="2008" name="PLoS ONE">
        <title>Survival in nuclear waste, extreme resistance, and potential applications gleaned from the genome sequence of Kineococcus radiotolerans SRS30216.</title>
        <authorList>
            <person name="Bagwell C.E."/>
            <person name="Bhat S."/>
            <person name="Hawkins G.M."/>
            <person name="Smith B.W."/>
            <person name="Biswas T."/>
            <person name="Hoover T.R."/>
            <person name="Saunders E."/>
            <person name="Han C.S."/>
            <person name="Tsodikov O.V."/>
            <person name="Shimkets L.J."/>
        </authorList>
    </citation>
    <scope>NUCLEOTIDE SEQUENCE [LARGE SCALE GENOMIC DNA]</scope>
    <source>
        <strain evidence="11">ATCC BAA-149 / DSM 14245 / SRS30216</strain>
    </source>
</reference>
<keyword evidence="3" id="KW-1003">Cell membrane</keyword>
<feature type="transmembrane region" description="Helical" evidence="7">
    <location>
        <begin position="241"/>
        <end position="260"/>
    </location>
</feature>
<evidence type="ECO:0000256" key="7">
    <source>
        <dbReference type="RuleBase" id="RU363032"/>
    </source>
</evidence>
<accession>A6WEF5</accession>
<dbReference type="SUPFAM" id="SSF161098">
    <property type="entry name" value="MetI-like"/>
    <property type="match status" value="1"/>
</dbReference>
<dbReference type="Gene3D" id="1.10.3720.10">
    <property type="entry name" value="MetI-like"/>
    <property type="match status" value="1"/>
</dbReference>
<feature type="region of interest" description="Disordered" evidence="8">
    <location>
        <begin position="1"/>
        <end position="31"/>
    </location>
</feature>
<dbReference type="HOGENOM" id="CLU_016047_0_3_11"/>
<dbReference type="PANTHER" id="PTHR43227">
    <property type="entry name" value="BLL4140 PROTEIN"/>
    <property type="match status" value="1"/>
</dbReference>
<evidence type="ECO:0000256" key="1">
    <source>
        <dbReference type="ARBA" id="ARBA00004651"/>
    </source>
</evidence>
<comment type="subcellular location">
    <subcellularLocation>
        <location evidence="1 7">Cell membrane</location>
        <topology evidence="1 7">Multi-pass membrane protein</topology>
    </subcellularLocation>
</comment>
<organism evidence="10 11">
    <name type="scientific">Kineococcus radiotolerans (strain ATCC BAA-149 / DSM 14245 / SRS30216)</name>
    <dbReference type="NCBI Taxonomy" id="266940"/>
    <lineage>
        <taxon>Bacteria</taxon>
        <taxon>Bacillati</taxon>
        <taxon>Actinomycetota</taxon>
        <taxon>Actinomycetes</taxon>
        <taxon>Kineosporiales</taxon>
        <taxon>Kineosporiaceae</taxon>
        <taxon>Kineococcus</taxon>
    </lineage>
</organism>
<proteinExistence type="inferred from homology"/>
<feature type="transmembrane region" description="Helical" evidence="7">
    <location>
        <begin position="190"/>
        <end position="216"/>
    </location>
</feature>
<dbReference type="PANTHER" id="PTHR43227:SF8">
    <property type="entry name" value="DIACETYLCHITOBIOSE UPTAKE SYSTEM PERMEASE PROTEIN DASB"/>
    <property type="match status" value="1"/>
</dbReference>
<evidence type="ECO:0000256" key="5">
    <source>
        <dbReference type="ARBA" id="ARBA00022989"/>
    </source>
</evidence>
<dbReference type="EMBL" id="CP000750">
    <property type="protein sequence ID" value="ABS05194.1"/>
    <property type="molecule type" value="Genomic_DNA"/>
</dbReference>
<feature type="transmembrane region" description="Helical" evidence="7">
    <location>
        <begin position="298"/>
        <end position="317"/>
    </location>
</feature>
<dbReference type="PROSITE" id="PS50928">
    <property type="entry name" value="ABC_TM1"/>
    <property type="match status" value="1"/>
</dbReference>
<dbReference type="InterPro" id="IPR050809">
    <property type="entry name" value="UgpAE/MalFG_permease"/>
</dbReference>
<keyword evidence="4 7" id="KW-0812">Transmembrane</keyword>
<dbReference type="STRING" id="266940.Krad_3731"/>
<evidence type="ECO:0000256" key="4">
    <source>
        <dbReference type="ARBA" id="ARBA00022692"/>
    </source>
</evidence>
<evidence type="ECO:0000259" key="9">
    <source>
        <dbReference type="PROSITE" id="PS50928"/>
    </source>
</evidence>
<gene>
    <name evidence="10" type="ordered locus">Krad_3731</name>
</gene>
<keyword evidence="11" id="KW-1185">Reference proteome</keyword>
<feature type="transmembrane region" description="Helical" evidence="7">
    <location>
        <begin position="96"/>
        <end position="125"/>
    </location>
</feature>
<evidence type="ECO:0000256" key="3">
    <source>
        <dbReference type="ARBA" id="ARBA00022475"/>
    </source>
</evidence>
<dbReference type="GO" id="GO:0055085">
    <property type="term" value="P:transmembrane transport"/>
    <property type="evidence" value="ECO:0007669"/>
    <property type="project" value="InterPro"/>
</dbReference>
<protein>
    <submittedName>
        <fullName evidence="10">Binding-protein-dependent transport systems inner membrane component</fullName>
    </submittedName>
</protein>
<keyword evidence="5 7" id="KW-1133">Transmembrane helix</keyword>
<dbReference type="eggNOG" id="COG1175">
    <property type="taxonomic scope" value="Bacteria"/>
</dbReference>
<keyword evidence="6 7" id="KW-0472">Membrane</keyword>
<evidence type="ECO:0000313" key="10">
    <source>
        <dbReference type="EMBL" id="ABS05194.1"/>
    </source>
</evidence>
<evidence type="ECO:0000313" key="11">
    <source>
        <dbReference type="Proteomes" id="UP000001116"/>
    </source>
</evidence>
<evidence type="ECO:0000256" key="6">
    <source>
        <dbReference type="ARBA" id="ARBA00023136"/>
    </source>
</evidence>
<feature type="domain" description="ABC transmembrane type-1" evidence="9">
    <location>
        <begin position="101"/>
        <end position="319"/>
    </location>
</feature>
<keyword evidence="2 7" id="KW-0813">Transport</keyword>
<dbReference type="InterPro" id="IPR035906">
    <property type="entry name" value="MetI-like_sf"/>
</dbReference>
<comment type="similarity">
    <text evidence="7">Belongs to the binding-protein-dependent transport system permease family.</text>
</comment>
<dbReference type="Pfam" id="PF00528">
    <property type="entry name" value="BPD_transp_1"/>
    <property type="match status" value="1"/>
</dbReference>
<feature type="transmembrane region" description="Helical" evidence="7">
    <location>
        <begin position="137"/>
        <end position="159"/>
    </location>
</feature>
<dbReference type="GO" id="GO:0005886">
    <property type="term" value="C:plasma membrane"/>
    <property type="evidence" value="ECO:0007669"/>
    <property type="project" value="UniProtKB-SubCell"/>
</dbReference>
<dbReference type="KEGG" id="kra:Krad_3731"/>
<dbReference type="Proteomes" id="UP000001116">
    <property type="component" value="Chromosome"/>
</dbReference>
<sequence>MVSDQLSAGVRNAPTTARTGSPDPVRRRAGPRRRGSLAVPYLLLVLPVVLVSLALGYPMVRQFVMSFQEFGLAQQFGRPPTWIGLENYRQVLTDPYFWIVTARSIAFCLVSAGVTMVIGVAFALLLQKLSTFARIALQIALVLAWAMPPLAALTVYTWLVEPRYGLVNWVLTSLGLVGFENFSWLAGSPWTFFAIASVTVIWTSVPLVTLTTYAALTQVDEEVLEAGQLDGAGGFARLRHIVLPIIRPVILLIAMLEIIWDLKVFTQIKVLQASAGNNRSTNLLGTYVYETGIGGGNYGIASALATVMLLLVLALTWRYMRTLMKQGDI</sequence>
<dbReference type="CDD" id="cd06261">
    <property type="entry name" value="TM_PBP2"/>
    <property type="match status" value="1"/>
</dbReference>
<evidence type="ECO:0000256" key="2">
    <source>
        <dbReference type="ARBA" id="ARBA00022448"/>
    </source>
</evidence>
<evidence type="ECO:0000256" key="8">
    <source>
        <dbReference type="SAM" id="MobiDB-lite"/>
    </source>
</evidence>
<dbReference type="AlphaFoldDB" id="A6WEF5"/>